<evidence type="ECO:0000313" key="1">
    <source>
        <dbReference type="EMBL" id="BAO19022.1"/>
    </source>
</evidence>
<dbReference type="AlphaFoldDB" id="V5YNQ3"/>
<accession>V5YNQ3</accession>
<protein>
    <submittedName>
        <fullName evidence="1">Uncharacterized protein</fullName>
    </submittedName>
</protein>
<keyword evidence="1" id="KW-0614">Plasmid</keyword>
<reference evidence="1" key="2">
    <citation type="submission" date="2024-06" db="EMBL/GenBank/DDBJ databases">
        <authorList>
            <person name="Sakai Y."/>
            <person name="Fujii T."/>
        </authorList>
    </citation>
    <scope>NUCLEOTIDE SEQUENCE</scope>
    <source>
        <strain evidence="1">M701</strain>
        <plasmid evidence="1">pM7012</plasmid>
    </source>
</reference>
<geneLocation type="plasmid" evidence="1">
    <name>pM7012</name>
</geneLocation>
<organism evidence="1">
    <name type="scientific">Burkholderia sp. M701</name>
    <dbReference type="NCBI Taxonomy" id="326454"/>
    <lineage>
        <taxon>Bacteria</taxon>
        <taxon>Pseudomonadati</taxon>
        <taxon>Pseudomonadota</taxon>
        <taxon>Betaproteobacteria</taxon>
        <taxon>Burkholderiales</taxon>
        <taxon>Burkholderiaceae</taxon>
        <taxon>Burkholderia</taxon>
    </lineage>
</organism>
<reference evidence="1" key="1">
    <citation type="journal article" date="2014" name="Microbiology">
        <title>A 2,4-dichlorophenoxyacetic acid degradation plasmid pM7012 discloses distribution of an unclassified megaplasmid group across bacterial species.</title>
        <authorList>
            <person name="Sakai Y."/>
            <person name="Ogawa N."/>
            <person name="Shimomura Y."/>
            <person name="Fujii T."/>
        </authorList>
    </citation>
    <scope>NUCLEOTIDE SEQUENCE</scope>
    <source>
        <strain evidence="1">M701</strain>
    </source>
</reference>
<proteinExistence type="predicted"/>
<sequence>MKEYNYETIKAKAKRQLSDSLRLNYGVGAAENYRTEYLIEAMPAVLASLLSGEQVDRAIRMASPGETITDRSLRASTIVVGKLEAVVKGWEQQAHREIDNWDVRNVRKLIELFPNTVAARYRKLPITVYMADEVDCPWKVVFGDQDSRPVLH</sequence>
<dbReference type="EMBL" id="AB853026">
    <property type="protein sequence ID" value="BAO19022.1"/>
    <property type="molecule type" value="Genomic_DNA"/>
</dbReference>
<dbReference type="RefSeq" id="WP_023842565.1">
    <property type="nucleotide sequence ID" value="NC_022995.1"/>
</dbReference>
<name>V5YNQ3_9BURK</name>